<dbReference type="EMBL" id="CP058910">
    <property type="protein sequence ID" value="QLH80002.1"/>
    <property type="molecule type" value="Genomic_DNA"/>
</dbReference>
<dbReference type="Pfam" id="PF25932">
    <property type="entry name" value="DUF7977"/>
    <property type="match status" value="1"/>
</dbReference>
<reference evidence="2 3" key="1">
    <citation type="submission" date="2020-07" db="EMBL/GenBank/DDBJ databases">
        <title>Halosimplex pelagicum sp. nov. and Halosimplex rubrum sp. nov., isolated from salted brown alga Laminaria, and emended description of the genus Halosimplex.</title>
        <authorList>
            <person name="Cui H."/>
        </authorList>
    </citation>
    <scope>NUCLEOTIDE SEQUENCE [LARGE SCALE GENOMIC DNA]</scope>
    <source>
        <strain evidence="2 3">R27</strain>
    </source>
</reference>
<dbReference type="KEGG" id="hrr:HZS55_13355"/>
<gene>
    <name evidence="2" type="ORF">HZS55_13355</name>
</gene>
<evidence type="ECO:0000313" key="2">
    <source>
        <dbReference type="EMBL" id="QLH80002.1"/>
    </source>
</evidence>
<evidence type="ECO:0000313" key="3">
    <source>
        <dbReference type="Proteomes" id="UP000509667"/>
    </source>
</evidence>
<accession>A0A7D5P8K1</accession>
<protein>
    <submittedName>
        <fullName evidence="2">Uncharacterized protein</fullName>
    </submittedName>
</protein>
<sequence>MPDPESREFGVRGWGLVAALVVALVVIPWTIIGIPQAQGLLEALPLGYRDAYLVLPFVPAVFLGALGVWTALANRRP</sequence>
<name>A0A7D5P8K1_9EURY</name>
<dbReference type="OrthoDB" id="205781at2157"/>
<keyword evidence="3" id="KW-1185">Reference proteome</keyword>
<keyword evidence="1" id="KW-0472">Membrane</keyword>
<organism evidence="2 3">
    <name type="scientific">Halosimplex rubrum</name>
    <dbReference type="NCBI Taxonomy" id="869889"/>
    <lineage>
        <taxon>Archaea</taxon>
        <taxon>Methanobacteriati</taxon>
        <taxon>Methanobacteriota</taxon>
        <taxon>Stenosarchaea group</taxon>
        <taxon>Halobacteria</taxon>
        <taxon>Halobacteriales</taxon>
        <taxon>Haloarculaceae</taxon>
        <taxon>Halosimplex</taxon>
    </lineage>
</organism>
<evidence type="ECO:0000256" key="1">
    <source>
        <dbReference type="SAM" id="Phobius"/>
    </source>
</evidence>
<dbReference type="Proteomes" id="UP000509667">
    <property type="component" value="Chromosome"/>
</dbReference>
<feature type="transmembrane region" description="Helical" evidence="1">
    <location>
        <begin position="52"/>
        <end position="72"/>
    </location>
</feature>
<proteinExistence type="predicted"/>
<dbReference type="InterPro" id="IPR058283">
    <property type="entry name" value="DUF7977"/>
</dbReference>
<keyword evidence="1" id="KW-1133">Transmembrane helix</keyword>
<dbReference type="AlphaFoldDB" id="A0A7D5P8K1"/>
<feature type="transmembrane region" description="Helical" evidence="1">
    <location>
        <begin position="12"/>
        <end position="32"/>
    </location>
</feature>
<keyword evidence="1" id="KW-0812">Transmembrane</keyword>